<feature type="chain" id="PRO_5032401194" evidence="1">
    <location>
        <begin position="29"/>
        <end position="390"/>
    </location>
</feature>
<evidence type="ECO:0000313" key="3">
    <source>
        <dbReference type="Proteomes" id="UP000604825"/>
    </source>
</evidence>
<dbReference type="SUPFAM" id="SSF49870">
    <property type="entry name" value="Osmotin, thaumatin-like protein"/>
    <property type="match status" value="1"/>
</dbReference>
<dbReference type="PROSITE" id="PS51367">
    <property type="entry name" value="THAUMATIN_2"/>
    <property type="match status" value="1"/>
</dbReference>
<dbReference type="AlphaFoldDB" id="A0A811PPF4"/>
<dbReference type="SMART" id="SM00205">
    <property type="entry name" value="THN"/>
    <property type="match status" value="1"/>
</dbReference>
<dbReference type="EMBL" id="CAJGYO010000007">
    <property type="protein sequence ID" value="CAD6245724.1"/>
    <property type="molecule type" value="Genomic_DNA"/>
</dbReference>
<name>A0A811PPF4_9POAL</name>
<dbReference type="PANTHER" id="PTHR31048">
    <property type="entry name" value="OS03G0233200 PROTEIN"/>
    <property type="match status" value="1"/>
</dbReference>
<organism evidence="2 3">
    <name type="scientific">Miscanthus lutarioriparius</name>
    <dbReference type="NCBI Taxonomy" id="422564"/>
    <lineage>
        <taxon>Eukaryota</taxon>
        <taxon>Viridiplantae</taxon>
        <taxon>Streptophyta</taxon>
        <taxon>Embryophyta</taxon>
        <taxon>Tracheophyta</taxon>
        <taxon>Spermatophyta</taxon>
        <taxon>Magnoliopsida</taxon>
        <taxon>Liliopsida</taxon>
        <taxon>Poales</taxon>
        <taxon>Poaceae</taxon>
        <taxon>PACMAD clade</taxon>
        <taxon>Panicoideae</taxon>
        <taxon>Andropogonodae</taxon>
        <taxon>Andropogoneae</taxon>
        <taxon>Saccharinae</taxon>
        <taxon>Miscanthus</taxon>
    </lineage>
</organism>
<accession>A0A811PPF4</accession>
<sequence>MASRARLPGSPASIAVLILSFFQGSVCGITFTFTNRCDDTVWPGLLSGSGTPPLETTGFALSPGQSRSLYAPQGWSGRFWGRSGCAFDGSGKGSCATGDCGSGEAAAPDCPDTGCLVDLNERCPDELRADDGRACRSACEAFGSPEYCCNGAYGNPNTCHPSQYSQLFKSACPKSYSYAYDDATSTFTCNHTDYTITFCPKSTPTSDKSKHSSRRPSHEQLEDSVWLASLKASDASALKITSWWSASTVLRSALAIAVVTLLVAQLAPYHPMCGTKLIGCVSQKTGSKGKRFYKCSLLEHTDFACGIYMFEEQYVEYLVAQGHLPRGWSQIRGRDGMALEVVKADNDMVKAYQALIEWPSICDCWVDTVVVPLHFFVLTLFGLGGGASES</sequence>
<dbReference type="OrthoDB" id="2020591at2759"/>
<protein>
    <submittedName>
        <fullName evidence="2">Uncharacterized protein</fullName>
    </submittedName>
</protein>
<dbReference type="PRINTS" id="PR00347">
    <property type="entry name" value="THAUMATIN"/>
</dbReference>
<evidence type="ECO:0000256" key="1">
    <source>
        <dbReference type="SAM" id="SignalP"/>
    </source>
</evidence>
<reference evidence="2" key="1">
    <citation type="submission" date="2020-10" db="EMBL/GenBank/DDBJ databases">
        <authorList>
            <person name="Han B."/>
            <person name="Lu T."/>
            <person name="Zhao Q."/>
            <person name="Huang X."/>
            <person name="Zhao Y."/>
        </authorList>
    </citation>
    <scope>NUCLEOTIDE SEQUENCE</scope>
</reference>
<dbReference type="Proteomes" id="UP000604825">
    <property type="component" value="Unassembled WGS sequence"/>
</dbReference>
<keyword evidence="1" id="KW-0732">Signal</keyword>
<comment type="caution">
    <text evidence="2">The sequence shown here is derived from an EMBL/GenBank/DDBJ whole genome shotgun (WGS) entry which is preliminary data.</text>
</comment>
<dbReference type="InterPro" id="IPR037176">
    <property type="entry name" value="Osmotin/thaumatin-like_sf"/>
</dbReference>
<dbReference type="InterPro" id="IPR001938">
    <property type="entry name" value="Thaumatin"/>
</dbReference>
<keyword evidence="3" id="KW-1185">Reference proteome</keyword>
<feature type="signal peptide" evidence="1">
    <location>
        <begin position="1"/>
        <end position="28"/>
    </location>
</feature>
<gene>
    <name evidence="2" type="ORF">NCGR_LOCUS30016</name>
</gene>
<dbReference type="Pfam" id="PF00314">
    <property type="entry name" value="Thaumatin"/>
    <property type="match status" value="2"/>
</dbReference>
<evidence type="ECO:0000313" key="2">
    <source>
        <dbReference type="EMBL" id="CAD6245724.1"/>
    </source>
</evidence>
<dbReference type="Gene3D" id="2.60.110.10">
    <property type="entry name" value="Thaumatin"/>
    <property type="match status" value="2"/>
</dbReference>
<proteinExistence type="predicted"/>